<dbReference type="SUPFAM" id="SSF49265">
    <property type="entry name" value="Fibronectin type III"/>
    <property type="match status" value="1"/>
</dbReference>
<dbReference type="PROSITE" id="PS50106">
    <property type="entry name" value="PDZ"/>
    <property type="match status" value="1"/>
</dbReference>
<dbReference type="Pfam" id="PF00566">
    <property type="entry name" value="RabGAP-TBC"/>
    <property type="match status" value="1"/>
</dbReference>
<proteinExistence type="predicted"/>
<comment type="subcellular location">
    <subcellularLocation>
        <location evidence="1">Golgi apparatus</location>
        <location evidence="1">trans-Golgi network</location>
    </subcellularLocation>
</comment>
<dbReference type="InterPro" id="IPR000195">
    <property type="entry name" value="Rab-GAP-TBC_dom"/>
</dbReference>
<feature type="region of interest" description="Disordered" evidence="5">
    <location>
        <begin position="1373"/>
        <end position="1402"/>
    </location>
</feature>
<dbReference type="Gene3D" id="2.60.40.10">
    <property type="entry name" value="Immunoglobulins"/>
    <property type="match status" value="2"/>
</dbReference>
<dbReference type="PROSITE" id="PS50086">
    <property type="entry name" value="TBC_RABGAP"/>
    <property type="match status" value="1"/>
</dbReference>
<dbReference type="InterPro" id="IPR001478">
    <property type="entry name" value="PDZ"/>
</dbReference>
<dbReference type="SUPFAM" id="SSF52821">
    <property type="entry name" value="Rhodanese/Cell cycle control phosphatase"/>
    <property type="match status" value="1"/>
</dbReference>
<dbReference type="GO" id="GO:0005802">
    <property type="term" value="C:trans-Golgi network"/>
    <property type="evidence" value="ECO:0007669"/>
    <property type="project" value="TreeGrafter"/>
</dbReference>
<dbReference type="InterPro" id="IPR036116">
    <property type="entry name" value="FN3_sf"/>
</dbReference>
<accession>A0AAV1VAJ8</accession>
<dbReference type="SMART" id="SM00060">
    <property type="entry name" value="FN3"/>
    <property type="match status" value="2"/>
</dbReference>
<name>A0AAV1VAJ8_9STRA</name>
<evidence type="ECO:0000256" key="2">
    <source>
        <dbReference type="ARBA" id="ARBA00014207"/>
    </source>
</evidence>
<dbReference type="PANTHER" id="PTHR13297:SF5">
    <property type="entry name" value="TBC1 DOMAIN FAMILY MEMBER 23"/>
    <property type="match status" value="1"/>
</dbReference>
<dbReference type="PANTHER" id="PTHR13297">
    <property type="entry name" value="TBC1 DOMAIN FAMILY MEMBER 23-RELATED"/>
    <property type="match status" value="1"/>
</dbReference>
<evidence type="ECO:0000256" key="4">
    <source>
        <dbReference type="ARBA" id="ARBA00023034"/>
    </source>
</evidence>
<dbReference type="InterPro" id="IPR001763">
    <property type="entry name" value="Rhodanese-like_dom"/>
</dbReference>
<keyword evidence="3" id="KW-0217">Developmental protein</keyword>
<dbReference type="Gene3D" id="1.10.472.80">
    <property type="entry name" value="Ypt/Rab-GAP domain of gyp1p, domain 3"/>
    <property type="match status" value="1"/>
</dbReference>
<gene>
    <name evidence="10" type="ORF">PM001_LOCUS28512</name>
</gene>
<dbReference type="Pfam" id="PF00041">
    <property type="entry name" value="fn3"/>
    <property type="match status" value="1"/>
</dbReference>
<dbReference type="Gene3D" id="1.10.8.270">
    <property type="entry name" value="putative rabgap domain of human tbc1 domain family member 14 like domains"/>
    <property type="match status" value="1"/>
</dbReference>
<evidence type="ECO:0000259" key="7">
    <source>
        <dbReference type="PROSITE" id="PS50106"/>
    </source>
</evidence>
<feature type="compositionally biased region" description="Basic and acidic residues" evidence="5">
    <location>
        <begin position="45"/>
        <end position="77"/>
    </location>
</feature>
<dbReference type="Proteomes" id="UP001162060">
    <property type="component" value="Unassembled WGS sequence"/>
</dbReference>
<feature type="domain" description="Rhodanese" evidence="8">
    <location>
        <begin position="468"/>
        <end position="656"/>
    </location>
</feature>
<dbReference type="InterPro" id="IPR035969">
    <property type="entry name" value="Rab-GAP_TBC_sf"/>
</dbReference>
<feature type="domain" description="Fibronectin type-III" evidence="9">
    <location>
        <begin position="1266"/>
        <end position="1361"/>
    </location>
</feature>
<dbReference type="InterPro" id="IPR039755">
    <property type="entry name" value="TBC1D23"/>
</dbReference>
<evidence type="ECO:0000313" key="11">
    <source>
        <dbReference type="Proteomes" id="UP001162060"/>
    </source>
</evidence>
<dbReference type="GO" id="GO:0042147">
    <property type="term" value="P:retrograde transport, endosome to Golgi"/>
    <property type="evidence" value="ECO:0007669"/>
    <property type="project" value="InterPro"/>
</dbReference>
<dbReference type="PROSITE" id="PS50853">
    <property type="entry name" value="FN3"/>
    <property type="match status" value="2"/>
</dbReference>
<feature type="compositionally biased region" description="Polar residues" evidence="5">
    <location>
        <begin position="751"/>
        <end position="761"/>
    </location>
</feature>
<dbReference type="SUPFAM" id="SSF50156">
    <property type="entry name" value="PDZ domain-like"/>
    <property type="match status" value="1"/>
</dbReference>
<feature type="domain" description="Rab-GAP TBC" evidence="6">
    <location>
        <begin position="108"/>
        <end position="304"/>
    </location>
</feature>
<dbReference type="Gene3D" id="2.30.42.10">
    <property type="match status" value="1"/>
</dbReference>
<feature type="compositionally biased region" description="Basic and acidic residues" evidence="5">
    <location>
        <begin position="1387"/>
        <end position="1398"/>
    </location>
</feature>
<dbReference type="SMART" id="SM00164">
    <property type="entry name" value="TBC"/>
    <property type="match status" value="1"/>
</dbReference>
<dbReference type="GO" id="GO:0005829">
    <property type="term" value="C:cytosol"/>
    <property type="evidence" value="ECO:0007669"/>
    <property type="project" value="GOC"/>
</dbReference>
<dbReference type="InterPro" id="IPR036034">
    <property type="entry name" value="PDZ_sf"/>
</dbReference>
<feature type="domain" description="Fibronectin type-III" evidence="9">
    <location>
        <begin position="936"/>
        <end position="1047"/>
    </location>
</feature>
<evidence type="ECO:0000259" key="9">
    <source>
        <dbReference type="PROSITE" id="PS50853"/>
    </source>
</evidence>
<feature type="region of interest" description="Disordered" evidence="5">
    <location>
        <begin position="751"/>
        <end position="778"/>
    </location>
</feature>
<reference evidence="10" key="1">
    <citation type="submission" date="2024-01" db="EMBL/GenBank/DDBJ databases">
        <authorList>
            <person name="Webb A."/>
        </authorList>
    </citation>
    <scope>NUCLEOTIDE SEQUENCE</scope>
    <source>
        <strain evidence="10">Pm1</strain>
    </source>
</reference>
<dbReference type="InterPro" id="IPR036873">
    <property type="entry name" value="Rhodanese-like_dom_sf"/>
</dbReference>
<dbReference type="SMART" id="SM00228">
    <property type="entry name" value="PDZ"/>
    <property type="match status" value="1"/>
</dbReference>
<evidence type="ECO:0000256" key="1">
    <source>
        <dbReference type="ARBA" id="ARBA00004601"/>
    </source>
</evidence>
<dbReference type="CDD" id="cd00063">
    <property type="entry name" value="FN3"/>
    <property type="match status" value="1"/>
</dbReference>
<organism evidence="10 11">
    <name type="scientific">Peronospora matthiolae</name>
    <dbReference type="NCBI Taxonomy" id="2874970"/>
    <lineage>
        <taxon>Eukaryota</taxon>
        <taxon>Sar</taxon>
        <taxon>Stramenopiles</taxon>
        <taxon>Oomycota</taxon>
        <taxon>Peronosporomycetes</taxon>
        <taxon>Peronosporales</taxon>
        <taxon>Peronosporaceae</taxon>
        <taxon>Peronospora</taxon>
    </lineage>
</organism>
<dbReference type="CDD" id="cd00136">
    <property type="entry name" value="PDZ_canonical"/>
    <property type="match status" value="1"/>
</dbReference>
<evidence type="ECO:0000256" key="5">
    <source>
        <dbReference type="SAM" id="MobiDB-lite"/>
    </source>
</evidence>
<feature type="region of interest" description="Disordered" evidence="5">
    <location>
        <begin position="1"/>
        <end position="77"/>
    </location>
</feature>
<dbReference type="SUPFAM" id="SSF47923">
    <property type="entry name" value="Ypt/Rab-GAP domain of gyp1p"/>
    <property type="match status" value="2"/>
</dbReference>
<feature type="compositionally biased region" description="Polar residues" evidence="5">
    <location>
        <begin position="1137"/>
        <end position="1147"/>
    </location>
</feature>
<feature type="region of interest" description="Disordered" evidence="5">
    <location>
        <begin position="1137"/>
        <end position="1183"/>
    </location>
</feature>
<evidence type="ECO:0000313" key="10">
    <source>
        <dbReference type="EMBL" id="CAK7943362.1"/>
    </source>
</evidence>
<evidence type="ECO:0000259" key="6">
    <source>
        <dbReference type="PROSITE" id="PS50086"/>
    </source>
</evidence>
<dbReference type="GO" id="GO:0099041">
    <property type="term" value="P:vesicle tethering to Golgi"/>
    <property type="evidence" value="ECO:0007669"/>
    <property type="project" value="TreeGrafter"/>
</dbReference>
<sequence length="1607" mass="175642">MATSRELASGSATAALPSSHAPPTRSHDARPSESTDDSASGYHVSVKDVKPSTSERDPAQTPTMKHDALHLSRDDPERARLERQLCDEMQKRRPDPFVIRVACRSLGGVPMELRAQVWKELLGVARSERLYLDYSILQVQENLDNQRVIAADAARTRSNELRFKEPETAELVVKLLTYYCKCRSIQYKQGMNEVLAPFLLLTEQRENCTERVPLAEGVVFQCFYALIDRYLPQVFVDKEFRSLQGSLQLYRLLMLYHDPELCHYLDQHDMTPELYVTPWFMTFFARSLPPDLVFCLWDLFLLEAGPYMLHFVAYALVAANREKIFEAEFAMLPQVLSSLTFSSHHELERIYASARAILKATPHSFNRDLYSICYGGFTNAMVPFLDQIYACSSLRVYPEELVRNLRHSMKTKGRKKHTAAAKSAALAAQEVFKGAQGLLDPLLSPLSGRAPLLYVSESDDENGSTALRFVVLDCRPAEEYHKSHLIFSHHVDPSIMGQPDALDGLVKGFARMKGSHFCFVGPSIDSPSFLTRSSSKNAALNTAVRLARVISNDNVQSLTVQDPLQRRVEVGEREKVAGNTTVPSTEPVTLSCKQSPVSNSVTSASDIANNELSKVHAEHLSVTRLVQVFLQNGFKYVSGLAGGFDELERSIRSMDTHAQEQFLVSSMLPALTVEKTVVPDSTGTSPAGLSLFAKLGLIRSLTASDDESSATKPGGISSRASVDSGLIASVPGGNSSRASVDSGQIARMNKSFVSSSESGHNSVATRKKKKRATTASSSAVPTLSQRIMLLKAAAKDAVSSTPRSITRTSTSTVVKSKRIGLYDRVGARSKAAEIAGMTSDVEIQPGPIGISFRKSCTSKVYHAAVDSLVPGSQASATGLVNAGDWLVAINGDSTKGKTFLSVIKLIIEASRPVMLRFFTPVCVDKNTVGPDPRTTLPLAPTLVSATRHTLYITWDKMRAPVASAAVPLYQLQFAKPSGDGTSPWLPVVIEVGDAPAHVDANGVTDQTSGTMAGLDPGDSLVFRVRCGSNHRWGPFSPSSDSMRTMDVETASKPDSASVSVTPILADRDNQASAIFHPGVCPEVAEQGRSFCRNPLTSQASRHSDCRAKNVDIVLERGQVIRDAERLTSSGTNQIFVRLSTDGSSNNGEQDKRIDDGNGPMSSFRSGHRNANGDGDGVWSFTNTPKGGVVLQRLPGSSTKRAGPSLREPINSVAHSFVRSHVHFQSSNGRVDDRSITTSAATSSEMSSTVSSSSIVNAASSSYSPAAPLKLHVHPVSSSEVTVTWEMTNDVEVTKYQIQYVKDRLAAKWCTVNADISAETVEHSVTNLQPNTLYVFRIRSGTEDNRWGPYSEFSKSCRTLLGITSFVSSGFNIESERTSGTRQPADSGEIKRRSVERAPRRATARAGGTILDKAVAAALRLKSSPHFSSNPEVEVQIDEVPLNNMDGGDADELQNYEDNKMCEMTLPESRSVNLANWKSSLNAVHKDFRFYHVTKFEEQGGQSLRQLIRLGHRELVVTPSLLVVLDVMAATQEGFALVEEWRPLTSLAKIGERDGLDNSLVFYFENDYEVDLPEKIFDSSNLLIVVVEGAKACAEVVQAYHAKRLIGM</sequence>
<dbReference type="PROSITE" id="PS50206">
    <property type="entry name" value="RHODANESE_3"/>
    <property type="match status" value="1"/>
</dbReference>
<dbReference type="EMBL" id="CAKLBY020000302">
    <property type="protein sequence ID" value="CAK7943362.1"/>
    <property type="molecule type" value="Genomic_DNA"/>
</dbReference>
<dbReference type="InterPro" id="IPR013783">
    <property type="entry name" value="Ig-like_fold"/>
</dbReference>
<protein>
    <recommendedName>
        <fullName evidence="2">TBC1 domain family member 23</fullName>
    </recommendedName>
</protein>
<evidence type="ECO:0000256" key="3">
    <source>
        <dbReference type="ARBA" id="ARBA00022473"/>
    </source>
</evidence>
<feature type="domain" description="PDZ" evidence="7">
    <location>
        <begin position="846"/>
        <end position="921"/>
    </location>
</feature>
<keyword evidence="4" id="KW-0333">Golgi apparatus</keyword>
<comment type="caution">
    <text evidence="10">The sequence shown here is derived from an EMBL/GenBank/DDBJ whole genome shotgun (WGS) entry which is preliminary data.</text>
</comment>
<dbReference type="InterPro" id="IPR003961">
    <property type="entry name" value="FN3_dom"/>
</dbReference>
<evidence type="ECO:0000259" key="8">
    <source>
        <dbReference type="PROSITE" id="PS50206"/>
    </source>
</evidence>